<dbReference type="RefSeq" id="WP_201949023.1">
    <property type="nucleotide sequence ID" value="NZ_JAERRJ010000007.1"/>
</dbReference>
<keyword evidence="2" id="KW-1133">Transmembrane helix</keyword>
<accession>A0ABS1M726</accession>
<proteinExistence type="predicted"/>
<evidence type="ECO:0000256" key="2">
    <source>
        <dbReference type="SAM" id="Phobius"/>
    </source>
</evidence>
<evidence type="ECO:0000256" key="1">
    <source>
        <dbReference type="SAM" id="MobiDB-lite"/>
    </source>
</evidence>
<keyword evidence="2" id="KW-0812">Transmembrane</keyword>
<reference evidence="3 4" key="1">
    <citation type="submission" date="2021-01" db="EMBL/GenBank/DDBJ databases">
        <title>WGS of actinomycetes isolated from Thailand.</title>
        <authorList>
            <person name="Thawai C."/>
        </authorList>
    </citation>
    <scope>NUCLEOTIDE SEQUENCE [LARGE SCALE GENOMIC DNA]</scope>
    <source>
        <strain evidence="3 4">LPG 2</strain>
    </source>
</reference>
<feature type="compositionally biased region" description="Pro residues" evidence="1">
    <location>
        <begin position="13"/>
        <end position="23"/>
    </location>
</feature>
<keyword evidence="2" id="KW-0472">Membrane</keyword>
<protein>
    <recommendedName>
        <fullName evidence="5">Mce-associated membrane protein</fullName>
    </recommendedName>
</protein>
<evidence type="ECO:0000313" key="3">
    <source>
        <dbReference type="EMBL" id="MBL1076430.1"/>
    </source>
</evidence>
<feature type="region of interest" description="Disordered" evidence="1">
    <location>
        <begin position="59"/>
        <end position="83"/>
    </location>
</feature>
<evidence type="ECO:0008006" key="5">
    <source>
        <dbReference type="Google" id="ProtNLM"/>
    </source>
</evidence>
<dbReference type="Proteomes" id="UP000602198">
    <property type="component" value="Unassembled WGS sequence"/>
</dbReference>
<comment type="caution">
    <text evidence="3">The sequence shown here is derived from an EMBL/GenBank/DDBJ whole genome shotgun (WGS) entry which is preliminary data.</text>
</comment>
<evidence type="ECO:0000313" key="4">
    <source>
        <dbReference type="Proteomes" id="UP000602198"/>
    </source>
</evidence>
<sequence length="222" mass="23082">MNSPRNESLSFPPAEPPPFPDVPPVKKTMPRRKLAALVGALPLGAVAVGSVFLGRDSESGAGQGGSAAATPANDFGAVPTRTAPAAGTAPEIARIGSRHIAALHAIHNYMSHISTYAPNTLDDYFAGAIAATTGACRQELIDTKSATQNYLFTTNSRSEVLEFNCGLRAITGTTALGVGYVKQSTSSDLDPTPAVSLTATVVTAEEQPDGRWLVSDMKRIST</sequence>
<organism evidence="3 4">
    <name type="scientific">Nocardia acididurans</name>
    <dbReference type="NCBI Taxonomy" id="2802282"/>
    <lineage>
        <taxon>Bacteria</taxon>
        <taxon>Bacillati</taxon>
        <taxon>Actinomycetota</taxon>
        <taxon>Actinomycetes</taxon>
        <taxon>Mycobacteriales</taxon>
        <taxon>Nocardiaceae</taxon>
        <taxon>Nocardia</taxon>
    </lineage>
</organism>
<feature type="region of interest" description="Disordered" evidence="1">
    <location>
        <begin position="1"/>
        <end position="26"/>
    </location>
</feature>
<feature type="transmembrane region" description="Helical" evidence="2">
    <location>
        <begin position="34"/>
        <end position="53"/>
    </location>
</feature>
<gene>
    <name evidence="3" type="ORF">JK358_18695</name>
</gene>
<name>A0ABS1M726_9NOCA</name>
<dbReference type="EMBL" id="JAERRJ010000007">
    <property type="protein sequence ID" value="MBL1076430.1"/>
    <property type="molecule type" value="Genomic_DNA"/>
</dbReference>
<keyword evidence="4" id="KW-1185">Reference proteome</keyword>